<sequence>MATSTTNSEDRPTDRSVMELQKLHTERETMERLQKELTEEMRFLKHEQEYVKELLKSMEEPEKAGIDDVIPADRSNSPESDSSLDLSDIEPEI</sequence>
<feature type="region of interest" description="Disordered" evidence="2">
    <location>
        <begin position="57"/>
        <end position="93"/>
    </location>
</feature>
<name>A0A9X6NC89_HYPEX</name>
<keyword evidence="1" id="KW-0175">Coiled coil</keyword>
<evidence type="ECO:0000256" key="1">
    <source>
        <dbReference type="SAM" id="Coils"/>
    </source>
</evidence>
<feature type="coiled-coil region" evidence="1">
    <location>
        <begin position="20"/>
        <end position="47"/>
    </location>
</feature>
<proteinExistence type="predicted"/>
<feature type="compositionally biased region" description="Low complexity" evidence="2">
    <location>
        <begin position="75"/>
        <end position="86"/>
    </location>
</feature>
<organism evidence="3 4">
    <name type="scientific">Hypsibius exemplaris</name>
    <name type="common">Freshwater tardigrade</name>
    <dbReference type="NCBI Taxonomy" id="2072580"/>
    <lineage>
        <taxon>Eukaryota</taxon>
        <taxon>Metazoa</taxon>
        <taxon>Ecdysozoa</taxon>
        <taxon>Tardigrada</taxon>
        <taxon>Eutardigrada</taxon>
        <taxon>Parachela</taxon>
        <taxon>Hypsibioidea</taxon>
        <taxon>Hypsibiidae</taxon>
        <taxon>Hypsibius</taxon>
    </lineage>
</organism>
<comment type="caution">
    <text evidence="3">The sequence shown here is derived from an EMBL/GenBank/DDBJ whole genome shotgun (WGS) entry which is preliminary data.</text>
</comment>
<evidence type="ECO:0000256" key="2">
    <source>
        <dbReference type="SAM" id="MobiDB-lite"/>
    </source>
</evidence>
<evidence type="ECO:0000313" key="4">
    <source>
        <dbReference type="Proteomes" id="UP000192578"/>
    </source>
</evidence>
<gene>
    <name evidence="3" type="ORF">BV898_15060</name>
</gene>
<evidence type="ECO:0000313" key="3">
    <source>
        <dbReference type="EMBL" id="OWA50548.1"/>
    </source>
</evidence>
<dbReference type="EMBL" id="MTYJ01000195">
    <property type="protein sequence ID" value="OWA50548.1"/>
    <property type="molecule type" value="Genomic_DNA"/>
</dbReference>
<accession>A0A9X6NC89</accession>
<protein>
    <submittedName>
        <fullName evidence="3">Uncharacterized protein</fullName>
    </submittedName>
</protein>
<keyword evidence="4" id="KW-1185">Reference proteome</keyword>
<feature type="compositionally biased region" description="Basic and acidic residues" evidence="2">
    <location>
        <begin position="57"/>
        <end position="66"/>
    </location>
</feature>
<dbReference type="Proteomes" id="UP000192578">
    <property type="component" value="Unassembled WGS sequence"/>
</dbReference>
<dbReference type="AlphaFoldDB" id="A0A9X6NC89"/>
<reference evidence="4" key="1">
    <citation type="submission" date="2017-01" db="EMBL/GenBank/DDBJ databases">
        <title>Comparative genomics of anhydrobiosis in the tardigrade Hypsibius dujardini.</title>
        <authorList>
            <person name="Yoshida Y."/>
            <person name="Koutsovoulos G."/>
            <person name="Laetsch D."/>
            <person name="Stevens L."/>
            <person name="Kumar S."/>
            <person name="Horikawa D."/>
            <person name="Ishino K."/>
            <person name="Komine S."/>
            <person name="Tomita M."/>
            <person name="Blaxter M."/>
            <person name="Arakawa K."/>
        </authorList>
    </citation>
    <scope>NUCLEOTIDE SEQUENCE [LARGE SCALE GENOMIC DNA]</scope>
    <source>
        <strain evidence="4">Z151</strain>
    </source>
</reference>